<evidence type="ECO:0000256" key="1">
    <source>
        <dbReference type="SAM" id="MobiDB-lite"/>
    </source>
</evidence>
<dbReference type="AlphaFoldDB" id="A0AA88IHW3"/>
<sequence>MLADPSRSDESELKEELRRLRDTCEELSSFQILKGNTFAAEKERCSEDASDVAPVPLVGSHSFLPVVTNDSSPLSTKAVKLADSQYSLVEESVGTGRTDTEGSLDVNEVAWPKIPPEPPVTKNTGKADTASSVSFQQPCQATYGQPSSLNQQARLSRPSSAASRPSPAPSHYAPSRSVESIPAVLRPNYPEGPIQEEAFSRQMPPSSQRMVLGMSGVELSQVPASISVQIPKSREYVQDDRLIEETKTPALPPHSTFAGQPEGAQSVSRNPAETGISLRKRNKRVQSKTVFGPPQQSAPNFTPVAISDLPDDEKPKHVFDEAKWSLNVPKN</sequence>
<organism evidence="2 3">
    <name type="scientific">Artemia franciscana</name>
    <name type="common">Brine shrimp</name>
    <name type="synonym">Artemia sanfranciscana</name>
    <dbReference type="NCBI Taxonomy" id="6661"/>
    <lineage>
        <taxon>Eukaryota</taxon>
        <taxon>Metazoa</taxon>
        <taxon>Ecdysozoa</taxon>
        <taxon>Arthropoda</taxon>
        <taxon>Crustacea</taxon>
        <taxon>Branchiopoda</taxon>
        <taxon>Anostraca</taxon>
        <taxon>Artemiidae</taxon>
        <taxon>Artemia</taxon>
    </lineage>
</organism>
<name>A0AA88IHW3_ARTSF</name>
<reference evidence="2" key="1">
    <citation type="submission" date="2023-07" db="EMBL/GenBank/DDBJ databases">
        <title>Chromosome-level genome assembly of Artemia franciscana.</title>
        <authorList>
            <person name="Jo E."/>
        </authorList>
    </citation>
    <scope>NUCLEOTIDE SEQUENCE</scope>
    <source>
        <tissue evidence="2">Whole body</tissue>
    </source>
</reference>
<feature type="compositionally biased region" description="Low complexity" evidence="1">
    <location>
        <begin position="153"/>
        <end position="177"/>
    </location>
</feature>
<dbReference type="EMBL" id="JAVRJZ010000001">
    <property type="protein sequence ID" value="KAK2727644.1"/>
    <property type="molecule type" value="Genomic_DNA"/>
</dbReference>
<dbReference type="Proteomes" id="UP001187531">
    <property type="component" value="Unassembled WGS sequence"/>
</dbReference>
<feature type="compositionally biased region" description="Polar residues" evidence="1">
    <location>
        <begin position="121"/>
        <end position="152"/>
    </location>
</feature>
<protein>
    <submittedName>
        <fullName evidence="2">Uncharacterized protein</fullName>
    </submittedName>
</protein>
<accession>A0AA88IHW3</accession>
<feature type="region of interest" description="Disordered" evidence="1">
    <location>
        <begin position="248"/>
        <end position="302"/>
    </location>
</feature>
<keyword evidence="3" id="KW-1185">Reference proteome</keyword>
<evidence type="ECO:0000313" key="3">
    <source>
        <dbReference type="Proteomes" id="UP001187531"/>
    </source>
</evidence>
<proteinExistence type="predicted"/>
<evidence type="ECO:0000313" key="2">
    <source>
        <dbReference type="EMBL" id="KAK2727644.1"/>
    </source>
</evidence>
<gene>
    <name evidence="2" type="ORF">QYM36_008206</name>
</gene>
<feature type="region of interest" description="Disordered" evidence="1">
    <location>
        <begin position="92"/>
        <end position="206"/>
    </location>
</feature>
<comment type="caution">
    <text evidence="2">The sequence shown here is derived from an EMBL/GenBank/DDBJ whole genome shotgun (WGS) entry which is preliminary data.</text>
</comment>